<dbReference type="NCBIfam" id="NF009466">
    <property type="entry name" value="PRK12826.1-2"/>
    <property type="match status" value="1"/>
</dbReference>
<dbReference type="OrthoDB" id="8557335at2"/>
<dbReference type="PANTHER" id="PTHR42879">
    <property type="entry name" value="3-OXOACYL-(ACYL-CARRIER-PROTEIN) REDUCTASE"/>
    <property type="match status" value="1"/>
</dbReference>
<dbReference type="RefSeq" id="WP_028312640.1">
    <property type="nucleotide sequence ID" value="NZ_KI519499.1"/>
</dbReference>
<dbReference type="AlphaFoldDB" id="A0A8B6X669"/>
<evidence type="ECO:0000313" key="5">
    <source>
        <dbReference type="RefSeq" id="WP_028312640.1"/>
    </source>
</evidence>
<dbReference type="PRINTS" id="PR00081">
    <property type="entry name" value="GDHRDH"/>
</dbReference>
<dbReference type="Proteomes" id="UP000675920">
    <property type="component" value="Unplaced"/>
</dbReference>
<dbReference type="PRINTS" id="PR00080">
    <property type="entry name" value="SDRFAMILY"/>
</dbReference>
<keyword evidence="2" id="KW-0560">Oxidoreductase</keyword>
<dbReference type="Gene3D" id="3.40.50.720">
    <property type="entry name" value="NAD(P)-binding Rossmann-like Domain"/>
    <property type="match status" value="1"/>
</dbReference>
<dbReference type="EC" id="1.1.1.100" evidence="5"/>
<dbReference type="SUPFAM" id="SSF51735">
    <property type="entry name" value="NAD(P)-binding Rossmann-fold domains"/>
    <property type="match status" value="1"/>
</dbReference>
<dbReference type="InterPro" id="IPR057326">
    <property type="entry name" value="KR_dom"/>
</dbReference>
<evidence type="ECO:0000256" key="2">
    <source>
        <dbReference type="ARBA" id="ARBA00023002"/>
    </source>
</evidence>
<sequence length="247" mass="25785">MSRPDSVALVTGASRGIGRGVALALGAAGHHVLVNFKSSMGKAEEVVAEIRAAGGSAELLQGDVASGADVDRMAQEVEARFEQVDVLVNNAGVLRDGLLAMMSDAQWDEVLDTNLRGVFLTTRAFVKGMIRGRRGKVINMVSISGLIGTPGQANYAASKGGVIAMTRALAKELGRYKVQVNAVAPGFIETEMLTEMNPKQLAEMTKAIPLGRVGKVDEVAALVRFLASADNGYMTGQTLAIDGGLGV</sequence>
<proteinExistence type="inferred from homology"/>
<accession>A0A8B6X669</accession>
<dbReference type="InterPro" id="IPR036291">
    <property type="entry name" value="NAD(P)-bd_dom_sf"/>
</dbReference>
<dbReference type="GO" id="GO:0032787">
    <property type="term" value="P:monocarboxylic acid metabolic process"/>
    <property type="evidence" value="ECO:0007669"/>
    <property type="project" value="UniProtKB-ARBA"/>
</dbReference>
<dbReference type="Pfam" id="PF13561">
    <property type="entry name" value="adh_short_C2"/>
    <property type="match status" value="1"/>
</dbReference>
<dbReference type="PANTHER" id="PTHR42879:SF2">
    <property type="entry name" value="3-OXOACYL-[ACYL-CARRIER-PROTEIN] REDUCTASE FABG"/>
    <property type="match status" value="1"/>
</dbReference>
<name>A0A8B6X669_9BURK</name>
<organism evidence="4 5">
    <name type="scientific">Derxia gummosa DSM 723</name>
    <dbReference type="NCBI Taxonomy" id="1121388"/>
    <lineage>
        <taxon>Bacteria</taxon>
        <taxon>Pseudomonadati</taxon>
        <taxon>Pseudomonadota</taxon>
        <taxon>Betaproteobacteria</taxon>
        <taxon>Burkholderiales</taxon>
        <taxon>Alcaligenaceae</taxon>
        <taxon>Derxia</taxon>
    </lineage>
</organism>
<evidence type="ECO:0000259" key="3">
    <source>
        <dbReference type="SMART" id="SM00822"/>
    </source>
</evidence>
<dbReference type="SMART" id="SM00822">
    <property type="entry name" value="PKS_KR"/>
    <property type="match status" value="1"/>
</dbReference>
<dbReference type="InterPro" id="IPR050259">
    <property type="entry name" value="SDR"/>
</dbReference>
<protein>
    <submittedName>
        <fullName evidence="5">3-oxoacyl-ACP reductase FabG</fullName>
        <ecNumber evidence="5">1.1.1.100</ecNumber>
    </submittedName>
</protein>
<feature type="domain" description="Ketoreductase" evidence="3">
    <location>
        <begin position="6"/>
        <end position="188"/>
    </location>
</feature>
<dbReference type="InterPro" id="IPR002347">
    <property type="entry name" value="SDR_fam"/>
</dbReference>
<reference evidence="5" key="1">
    <citation type="submission" date="2025-08" db="UniProtKB">
        <authorList>
            <consortium name="RefSeq"/>
        </authorList>
    </citation>
    <scope>IDENTIFICATION</scope>
</reference>
<evidence type="ECO:0000256" key="1">
    <source>
        <dbReference type="ARBA" id="ARBA00006484"/>
    </source>
</evidence>
<dbReference type="GO" id="GO:0004316">
    <property type="term" value="F:3-oxoacyl-[acyl-carrier-protein] reductase (NADPH) activity"/>
    <property type="evidence" value="ECO:0007669"/>
    <property type="project" value="UniProtKB-EC"/>
</dbReference>
<gene>
    <name evidence="5" type="primary">fabG</name>
</gene>
<comment type="similarity">
    <text evidence="1">Belongs to the short-chain dehydrogenases/reductases (SDR) family.</text>
</comment>
<dbReference type="InterPro" id="IPR020904">
    <property type="entry name" value="Sc_DH/Rdtase_CS"/>
</dbReference>
<evidence type="ECO:0000313" key="4">
    <source>
        <dbReference type="Proteomes" id="UP000675920"/>
    </source>
</evidence>
<keyword evidence="4" id="KW-1185">Reference proteome</keyword>
<dbReference type="PROSITE" id="PS00061">
    <property type="entry name" value="ADH_SHORT"/>
    <property type="match status" value="1"/>
</dbReference>
<dbReference type="FunFam" id="3.40.50.720:FF:000173">
    <property type="entry name" value="3-oxoacyl-[acyl-carrier protein] reductase"/>
    <property type="match status" value="1"/>
</dbReference>